<evidence type="ECO:0000256" key="1">
    <source>
        <dbReference type="ARBA" id="ARBA00022679"/>
    </source>
</evidence>
<evidence type="ECO:0000313" key="4">
    <source>
        <dbReference type="Proteomes" id="UP000034063"/>
    </source>
</evidence>
<proteinExistence type="predicted"/>
<dbReference type="PATRIC" id="fig|1618444.3.peg.525"/>
<dbReference type="Proteomes" id="UP000034063">
    <property type="component" value="Unassembled WGS sequence"/>
</dbReference>
<protein>
    <submittedName>
        <fullName evidence="3">Thymidylate synthase</fullName>
    </submittedName>
</protein>
<feature type="domain" description="Thymidylate synthase/dCMP hydroxymethylase" evidence="2">
    <location>
        <begin position="1"/>
        <end position="38"/>
    </location>
</feature>
<evidence type="ECO:0000313" key="3">
    <source>
        <dbReference type="EMBL" id="KKT46237.1"/>
    </source>
</evidence>
<dbReference type="EMBL" id="LCIB01000028">
    <property type="protein sequence ID" value="KKT46237.1"/>
    <property type="molecule type" value="Genomic_DNA"/>
</dbReference>
<name>A0A0G1JQL1_9BACT</name>
<feature type="non-terminal residue" evidence="3">
    <location>
        <position position="1"/>
    </location>
</feature>
<evidence type="ECO:0000259" key="2">
    <source>
        <dbReference type="Pfam" id="PF00303"/>
    </source>
</evidence>
<reference evidence="3 4" key="1">
    <citation type="journal article" date="2015" name="Nature">
        <title>rRNA introns, odd ribosomes, and small enigmatic genomes across a large radiation of phyla.</title>
        <authorList>
            <person name="Brown C.T."/>
            <person name="Hug L.A."/>
            <person name="Thomas B.C."/>
            <person name="Sharon I."/>
            <person name="Castelle C.J."/>
            <person name="Singh A."/>
            <person name="Wilkins M.J."/>
            <person name="Williams K.H."/>
            <person name="Banfield J.F."/>
        </authorList>
    </citation>
    <scope>NUCLEOTIDE SEQUENCE [LARGE SCALE GENOMIC DNA]</scope>
</reference>
<dbReference type="AlphaFoldDB" id="A0A0G1JQL1"/>
<dbReference type="SUPFAM" id="SSF55831">
    <property type="entry name" value="Thymidylate synthase/dCMP hydroxymethylase"/>
    <property type="match status" value="1"/>
</dbReference>
<dbReference type="Pfam" id="PF00303">
    <property type="entry name" value="Thymidylat_synt"/>
    <property type="match status" value="1"/>
</dbReference>
<dbReference type="GO" id="GO:0016740">
    <property type="term" value="F:transferase activity"/>
    <property type="evidence" value="ECO:0007669"/>
    <property type="project" value="UniProtKB-KW"/>
</dbReference>
<accession>A0A0G1JQL1</accession>
<dbReference type="InterPro" id="IPR036926">
    <property type="entry name" value="Thymidate_synth/dCMP_Mease_sf"/>
</dbReference>
<dbReference type="InterPro" id="IPR023451">
    <property type="entry name" value="Thymidate_synth/dCMP_Mease_dom"/>
</dbReference>
<gene>
    <name evidence="3" type="ORF">UW37_C0028G0016</name>
</gene>
<keyword evidence="1" id="KW-0808">Transferase</keyword>
<organism evidence="3 4">
    <name type="scientific">Candidatus Gottesmanbacteria bacterium GW2011_GWA2_44_17</name>
    <dbReference type="NCBI Taxonomy" id="1618444"/>
    <lineage>
        <taxon>Bacteria</taxon>
        <taxon>Candidatus Gottesmaniibacteriota</taxon>
    </lineage>
</organism>
<comment type="caution">
    <text evidence="3">The sequence shown here is derived from an EMBL/GenBank/DDBJ whole genome shotgun (WGS) entry which is preliminary data.</text>
</comment>
<sequence length="42" mass="4712">FPTMKLNPKVKSIDQFKFSDFELIGYDPHPGIKAEITVVGGF</sequence>
<dbReference type="Gene3D" id="3.30.572.10">
    <property type="entry name" value="Thymidylate synthase/dCMP hydroxymethylase domain"/>
    <property type="match status" value="1"/>
</dbReference>